<keyword evidence="2" id="KW-0378">Hydrolase</keyword>
<evidence type="ECO:0000256" key="1">
    <source>
        <dbReference type="ARBA" id="ARBA00022670"/>
    </source>
</evidence>
<dbReference type="PRINTS" id="PR00834">
    <property type="entry name" value="PROTEASES2C"/>
</dbReference>
<sequence length="376" mass="40286">MENNDFNNKRKSSILGYFFSALFGAVIGSFLLLTFGPETIFGKLKQETTQIPQVQLNTQQSQPETVSIKGNGSIKYAAAKIIPSVVGIVTTKVQTDYFLRPKTIQGVGSGVIVDKQGYIITNNHVADINSKNIRVLLSDGRETLGKTVWADPYLDLSVVKIESEDLTPAILGDSKSVSIGDEAIAVGNPLGLRFQRTVTAGIISAVNRTIQMQEGYFMEDLIQTDASINPGNSGGPLVNGNGEVVGVNTVKVSTAEGIGFAVPINILKPVIKSIEEKGYFITPTLGIKGFDREIASYYGYNIDSGVYVFDTIPNGPSDKANIREGDTIVTINGKTILSMLDLKEAIYNAGVGNTVSVGLKTPLGEKVVNVTLEKAE</sequence>
<dbReference type="GO" id="GO:0004252">
    <property type="term" value="F:serine-type endopeptidase activity"/>
    <property type="evidence" value="ECO:0007669"/>
    <property type="project" value="InterPro"/>
</dbReference>
<dbReference type="InterPro" id="IPR051201">
    <property type="entry name" value="Chloro_Bact_Ser_Proteases"/>
</dbReference>
<evidence type="ECO:0000313" key="6">
    <source>
        <dbReference type="Proteomes" id="UP000190105"/>
    </source>
</evidence>
<dbReference type="SUPFAM" id="SSF50156">
    <property type="entry name" value="PDZ domain-like"/>
    <property type="match status" value="1"/>
</dbReference>
<feature type="domain" description="PDZ" evidence="4">
    <location>
        <begin position="284"/>
        <end position="346"/>
    </location>
</feature>
<evidence type="ECO:0000259" key="4">
    <source>
        <dbReference type="PROSITE" id="PS50106"/>
    </source>
</evidence>
<keyword evidence="3" id="KW-1133">Transmembrane helix</keyword>
<dbReference type="InterPro" id="IPR009003">
    <property type="entry name" value="Peptidase_S1_PA"/>
</dbReference>
<dbReference type="GO" id="GO:0006508">
    <property type="term" value="P:proteolysis"/>
    <property type="evidence" value="ECO:0007669"/>
    <property type="project" value="UniProtKB-KW"/>
</dbReference>
<keyword evidence="1 5" id="KW-0645">Protease</keyword>
<dbReference type="PANTHER" id="PTHR43343">
    <property type="entry name" value="PEPTIDASE S12"/>
    <property type="match status" value="1"/>
</dbReference>
<dbReference type="OrthoDB" id="9758917at2"/>
<dbReference type="AlphaFoldDB" id="A0A1T4Y6V8"/>
<gene>
    <name evidence="5" type="ORF">SAMN05443428_12326</name>
</gene>
<dbReference type="SMART" id="SM00228">
    <property type="entry name" value="PDZ"/>
    <property type="match status" value="1"/>
</dbReference>
<evidence type="ECO:0000313" key="5">
    <source>
        <dbReference type="EMBL" id="SKA96995.1"/>
    </source>
</evidence>
<dbReference type="Pfam" id="PF13180">
    <property type="entry name" value="PDZ_2"/>
    <property type="match status" value="1"/>
</dbReference>
<name>A0A1T4Y6V8_9CLOT</name>
<keyword evidence="6" id="KW-1185">Reference proteome</keyword>
<dbReference type="Proteomes" id="UP000190105">
    <property type="component" value="Unassembled WGS sequence"/>
</dbReference>
<dbReference type="SUPFAM" id="SSF50494">
    <property type="entry name" value="Trypsin-like serine proteases"/>
    <property type="match status" value="1"/>
</dbReference>
<dbReference type="PROSITE" id="PS50106">
    <property type="entry name" value="PDZ"/>
    <property type="match status" value="1"/>
</dbReference>
<dbReference type="InterPro" id="IPR001478">
    <property type="entry name" value="PDZ"/>
</dbReference>
<dbReference type="Pfam" id="PF13365">
    <property type="entry name" value="Trypsin_2"/>
    <property type="match status" value="1"/>
</dbReference>
<feature type="transmembrane region" description="Helical" evidence="3">
    <location>
        <begin position="14"/>
        <end position="35"/>
    </location>
</feature>
<dbReference type="Gene3D" id="2.40.10.120">
    <property type="match status" value="1"/>
</dbReference>
<dbReference type="PANTHER" id="PTHR43343:SF3">
    <property type="entry name" value="PROTEASE DO-LIKE 8, CHLOROPLASTIC"/>
    <property type="match status" value="1"/>
</dbReference>
<protein>
    <submittedName>
        <fullName evidence="5">Serine protease, S1-C subfamily, contains C-terminal PDZ domain</fullName>
    </submittedName>
</protein>
<accession>A0A1T4Y6V8</accession>
<dbReference type="InterPro" id="IPR001940">
    <property type="entry name" value="Peptidase_S1C"/>
</dbReference>
<dbReference type="Gene3D" id="2.30.42.10">
    <property type="match status" value="1"/>
</dbReference>
<reference evidence="6" key="1">
    <citation type="submission" date="2017-02" db="EMBL/GenBank/DDBJ databases">
        <authorList>
            <person name="Varghese N."/>
            <person name="Submissions S."/>
        </authorList>
    </citation>
    <scope>NUCLEOTIDE SEQUENCE [LARGE SCALE GENOMIC DNA]</scope>
    <source>
        <strain evidence="6">USBA 833</strain>
    </source>
</reference>
<keyword evidence="3" id="KW-0812">Transmembrane</keyword>
<organism evidence="5 6">
    <name type="scientific">Caloramator quimbayensis</name>
    <dbReference type="NCBI Taxonomy" id="1147123"/>
    <lineage>
        <taxon>Bacteria</taxon>
        <taxon>Bacillati</taxon>
        <taxon>Bacillota</taxon>
        <taxon>Clostridia</taxon>
        <taxon>Eubacteriales</taxon>
        <taxon>Clostridiaceae</taxon>
        <taxon>Caloramator</taxon>
    </lineage>
</organism>
<dbReference type="EMBL" id="FUYH01000023">
    <property type="protein sequence ID" value="SKA96995.1"/>
    <property type="molecule type" value="Genomic_DNA"/>
</dbReference>
<dbReference type="STRING" id="1147123.SAMN05443428_12326"/>
<dbReference type="InterPro" id="IPR036034">
    <property type="entry name" value="PDZ_sf"/>
</dbReference>
<evidence type="ECO:0000256" key="3">
    <source>
        <dbReference type="SAM" id="Phobius"/>
    </source>
</evidence>
<keyword evidence="3" id="KW-0472">Membrane</keyword>
<dbReference type="RefSeq" id="WP_078697389.1">
    <property type="nucleotide sequence ID" value="NZ_FUYH01000023.1"/>
</dbReference>
<proteinExistence type="predicted"/>
<evidence type="ECO:0000256" key="2">
    <source>
        <dbReference type="ARBA" id="ARBA00022801"/>
    </source>
</evidence>